<dbReference type="Gene3D" id="2.60.120.260">
    <property type="entry name" value="Galactose-binding domain-like"/>
    <property type="match status" value="1"/>
</dbReference>
<keyword evidence="2" id="KW-1133">Transmembrane helix</keyword>
<evidence type="ECO:0000256" key="1">
    <source>
        <dbReference type="SAM" id="MobiDB-lite"/>
    </source>
</evidence>
<feature type="compositionally biased region" description="Low complexity" evidence="1">
    <location>
        <begin position="56"/>
        <end position="70"/>
    </location>
</feature>
<dbReference type="Pfam" id="PF03422">
    <property type="entry name" value="CBM_6"/>
    <property type="match status" value="1"/>
</dbReference>
<keyword evidence="2" id="KW-0472">Membrane</keyword>
<feature type="domain" description="CBM6" evidence="3">
    <location>
        <begin position="180"/>
        <end position="311"/>
    </location>
</feature>
<dbReference type="InterPro" id="IPR008979">
    <property type="entry name" value="Galactose-bd-like_sf"/>
</dbReference>
<dbReference type="PROSITE" id="PS51175">
    <property type="entry name" value="CBM6"/>
    <property type="match status" value="1"/>
</dbReference>
<feature type="region of interest" description="Disordered" evidence="1">
    <location>
        <begin position="139"/>
        <end position="198"/>
    </location>
</feature>
<organism evidence="4 5">
    <name type="scientific">Streptomyces netropsis</name>
    <name type="common">Streptoverticillium netropsis</name>
    <dbReference type="NCBI Taxonomy" id="55404"/>
    <lineage>
        <taxon>Bacteria</taxon>
        <taxon>Bacillati</taxon>
        <taxon>Actinomycetota</taxon>
        <taxon>Actinomycetes</taxon>
        <taxon>Kitasatosporales</taxon>
        <taxon>Streptomycetaceae</taxon>
        <taxon>Streptomyces</taxon>
    </lineage>
</organism>
<evidence type="ECO:0000256" key="2">
    <source>
        <dbReference type="SAM" id="Phobius"/>
    </source>
</evidence>
<accession>A0A7W7LEC2</accession>
<feature type="compositionally biased region" description="Low complexity" evidence="1">
    <location>
        <begin position="87"/>
        <end position="97"/>
    </location>
</feature>
<dbReference type="SUPFAM" id="SSF49785">
    <property type="entry name" value="Galactose-binding domain-like"/>
    <property type="match status" value="1"/>
</dbReference>
<dbReference type="GO" id="GO:0030246">
    <property type="term" value="F:carbohydrate binding"/>
    <property type="evidence" value="ECO:0007669"/>
    <property type="project" value="InterPro"/>
</dbReference>
<dbReference type="EMBL" id="JACHJG010000010">
    <property type="protein sequence ID" value="MBB4888638.1"/>
    <property type="molecule type" value="Genomic_DNA"/>
</dbReference>
<reference evidence="4 5" key="1">
    <citation type="submission" date="2020-08" db="EMBL/GenBank/DDBJ databases">
        <title>Genomic Encyclopedia of Type Strains, Phase III (KMG-III): the genomes of soil and plant-associated and newly described type strains.</title>
        <authorList>
            <person name="Whitman W."/>
        </authorList>
    </citation>
    <scope>NUCLEOTIDE SEQUENCE [LARGE SCALE GENOMIC DNA]</scope>
    <source>
        <strain evidence="4 5">CECT 3265</strain>
    </source>
</reference>
<gene>
    <name evidence="4" type="ORF">FHS38_004709</name>
</gene>
<dbReference type="Proteomes" id="UP000556436">
    <property type="component" value="Unassembled WGS sequence"/>
</dbReference>
<feature type="transmembrane region" description="Helical" evidence="2">
    <location>
        <begin position="113"/>
        <end position="134"/>
    </location>
</feature>
<keyword evidence="2" id="KW-0812">Transmembrane</keyword>
<comment type="caution">
    <text evidence="4">The sequence shown here is derived from an EMBL/GenBank/DDBJ whole genome shotgun (WGS) entry which is preliminary data.</text>
</comment>
<dbReference type="RefSeq" id="WP_184736383.1">
    <property type="nucleotide sequence ID" value="NZ_BMRW01000003.1"/>
</dbReference>
<evidence type="ECO:0000313" key="5">
    <source>
        <dbReference type="Proteomes" id="UP000556436"/>
    </source>
</evidence>
<protein>
    <recommendedName>
        <fullName evidence="3">CBM6 domain-containing protein</fullName>
    </recommendedName>
</protein>
<feature type="compositionally biased region" description="Basic and acidic residues" evidence="1">
    <location>
        <begin position="151"/>
        <end position="185"/>
    </location>
</feature>
<name>A0A7W7LEC2_STRNE</name>
<dbReference type="AlphaFoldDB" id="A0A7W7LEC2"/>
<feature type="region of interest" description="Disordered" evidence="1">
    <location>
        <begin position="1"/>
        <end position="108"/>
    </location>
</feature>
<evidence type="ECO:0000259" key="3">
    <source>
        <dbReference type="PROSITE" id="PS51175"/>
    </source>
</evidence>
<keyword evidence="5" id="KW-1185">Reference proteome</keyword>
<sequence length="315" mass="32943">MTAGNNGQGTPEGDDPFGYLYRSEGGDGGTDGGQPAHQPGVPRTSYNQVRPVGSRQYGQQPQQQVTYGQQAPGTGPAPHYAAPETLPGGAPQHSAQGGHQGGRAAGRSKRRGPLIAAIAVVAVVVCGIGVAIFANGSDEKKEQQNTANGGGEDKQTPAEGDKPDETKKSEPEKRKPAKLPKEDAASLRLSGGAVTEKTVPGAQGDGGLYIAGMNKQGAGVEWKVDVEKEGDYRLNARYGVPGTDAALTIFANGKADTRAINMKNFGGTKDWENGWKTTWSLVKLNKGTNIIRLSCEAGNSCDVHLDQLWISPKNG</sequence>
<proteinExistence type="predicted"/>
<dbReference type="InterPro" id="IPR005084">
    <property type="entry name" value="CBM6"/>
</dbReference>
<evidence type="ECO:0000313" key="4">
    <source>
        <dbReference type="EMBL" id="MBB4888638.1"/>
    </source>
</evidence>